<dbReference type="InterPro" id="IPR042100">
    <property type="entry name" value="Bug_dom1"/>
</dbReference>
<dbReference type="CDD" id="cd13578">
    <property type="entry name" value="PBP2_Bug27"/>
    <property type="match status" value="1"/>
</dbReference>
<evidence type="ECO:0000256" key="1">
    <source>
        <dbReference type="ARBA" id="ARBA00006987"/>
    </source>
</evidence>
<feature type="chain" id="PRO_5029012842" evidence="2">
    <location>
        <begin position="26"/>
        <end position="327"/>
    </location>
</feature>
<keyword evidence="2" id="KW-0732">Signal</keyword>
<dbReference type="AlphaFoldDB" id="A0A6S7A5V4"/>
<accession>A0A6S7A5V4</accession>
<name>A0A6S7A5V4_9BURK</name>
<evidence type="ECO:0000313" key="4">
    <source>
        <dbReference type="Proteomes" id="UP000494111"/>
    </source>
</evidence>
<comment type="similarity">
    <text evidence="1">Belongs to the UPF0065 (bug) family.</text>
</comment>
<dbReference type="Pfam" id="PF03401">
    <property type="entry name" value="TctC"/>
    <property type="match status" value="1"/>
</dbReference>
<dbReference type="PANTHER" id="PTHR42928:SF5">
    <property type="entry name" value="BLR1237 PROTEIN"/>
    <property type="match status" value="1"/>
</dbReference>
<dbReference type="Gene3D" id="3.40.190.150">
    <property type="entry name" value="Bordetella uptake gene, domain 1"/>
    <property type="match status" value="1"/>
</dbReference>
<gene>
    <name evidence="3" type="ORF">LMG3458_03059</name>
</gene>
<dbReference type="Proteomes" id="UP000494111">
    <property type="component" value="Unassembled WGS sequence"/>
</dbReference>
<organism evidence="3 4">
    <name type="scientific">Achromobacter deleyi</name>
    <dbReference type="NCBI Taxonomy" id="1353891"/>
    <lineage>
        <taxon>Bacteria</taxon>
        <taxon>Pseudomonadati</taxon>
        <taxon>Pseudomonadota</taxon>
        <taxon>Betaproteobacteria</taxon>
        <taxon>Burkholderiales</taxon>
        <taxon>Alcaligenaceae</taxon>
        <taxon>Achromobacter</taxon>
    </lineage>
</organism>
<protein>
    <submittedName>
        <fullName evidence="3">Uncharacterized protein</fullName>
    </submittedName>
</protein>
<reference evidence="3 4" key="1">
    <citation type="submission" date="2020-04" db="EMBL/GenBank/DDBJ databases">
        <authorList>
            <person name="De Canck E."/>
        </authorList>
    </citation>
    <scope>NUCLEOTIDE SEQUENCE [LARGE SCALE GENOMIC DNA]</scope>
    <source>
        <strain evidence="3 4">LMG 3458</strain>
    </source>
</reference>
<proteinExistence type="inferred from homology"/>
<dbReference type="Gene3D" id="3.40.190.10">
    <property type="entry name" value="Periplasmic binding protein-like II"/>
    <property type="match status" value="1"/>
</dbReference>
<evidence type="ECO:0000256" key="2">
    <source>
        <dbReference type="SAM" id="SignalP"/>
    </source>
</evidence>
<dbReference type="SUPFAM" id="SSF53850">
    <property type="entry name" value="Periplasmic binding protein-like II"/>
    <property type="match status" value="1"/>
</dbReference>
<dbReference type="PIRSF" id="PIRSF017082">
    <property type="entry name" value="YflP"/>
    <property type="match status" value="1"/>
</dbReference>
<dbReference type="RefSeq" id="WP_175192920.1">
    <property type="nucleotide sequence ID" value="NZ_CADIJO010000009.1"/>
</dbReference>
<sequence length="327" mass="33998">MKRIALQFARGAMLAATMASATALAAGYPDKPIRLIVPYPAGGSTDVLARALGQKVGDALGQPVIVENRAGASGNIGAAYVAKSEPDGYTLFLGTSTALSVNQSLYANLPYNAQKDFSPIVLATLLPSLVVVNKAAAPKTLQELTALLKPGGAGGTVNYASAGAGTPSHLGGELYKRMTGARATHIPYKGGAPALQDLIGGQTTYMFAILPEAMPLVKGGQLRALAVTTAQRLAAYPDLPTVAESGVPGYELIGWYGFLAPAGTPAAIVQTLNRAFNQALQDEATRKKLSEMGFEIAGGPPDRLADMMRSESRKWKTVIDEAGIKLD</sequence>
<dbReference type="PANTHER" id="PTHR42928">
    <property type="entry name" value="TRICARBOXYLATE-BINDING PROTEIN"/>
    <property type="match status" value="1"/>
</dbReference>
<evidence type="ECO:0000313" key="3">
    <source>
        <dbReference type="EMBL" id="CAB3708257.1"/>
    </source>
</evidence>
<dbReference type="InterPro" id="IPR005064">
    <property type="entry name" value="BUG"/>
</dbReference>
<dbReference type="EMBL" id="CADIJO010000009">
    <property type="protein sequence ID" value="CAB3708257.1"/>
    <property type="molecule type" value="Genomic_DNA"/>
</dbReference>
<feature type="signal peptide" evidence="2">
    <location>
        <begin position="1"/>
        <end position="25"/>
    </location>
</feature>